<keyword evidence="9" id="KW-0812">Transmembrane</keyword>
<feature type="transmembrane region" description="Helical" evidence="9">
    <location>
        <begin position="47"/>
        <end position="65"/>
    </location>
</feature>
<feature type="transmembrane region" description="Helical" evidence="9">
    <location>
        <begin position="18"/>
        <end position="35"/>
    </location>
</feature>
<dbReference type="CDD" id="cd06198">
    <property type="entry name" value="FNR_like_3"/>
    <property type="match status" value="1"/>
</dbReference>
<organism evidence="11 12">
    <name type="scientific">Chelativorans composti</name>
    <dbReference type="NCBI Taxonomy" id="768533"/>
    <lineage>
        <taxon>Bacteria</taxon>
        <taxon>Pseudomonadati</taxon>
        <taxon>Pseudomonadota</taxon>
        <taxon>Alphaproteobacteria</taxon>
        <taxon>Hyphomicrobiales</taxon>
        <taxon>Phyllobacteriaceae</taxon>
        <taxon>Chelativorans</taxon>
    </lineage>
</organism>
<dbReference type="InterPro" id="IPR017927">
    <property type="entry name" value="FAD-bd_FR_type"/>
</dbReference>
<dbReference type="Gene3D" id="2.40.30.10">
    <property type="entry name" value="Translation factors"/>
    <property type="match status" value="1"/>
</dbReference>
<dbReference type="SUPFAM" id="SSF52343">
    <property type="entry name" value="Ferredoxin reductase-like, C-terminal NADP-linked domain"/>
    <property type="match status" value="1"/>
</dbReference>
<dbReference type="PANTHER" id="PTHR47354:SF8">
    <property type="entry name" value="1,2-PHENYLACETYL-COA EPOXIDASE, SUBUNIT E"/>
    <property type="match status" value="1"/>
</dbReference>
<comment type="caution">
    <text evidence="11">The sequence shown here is derived from an EMBL/GenBank/DDBJ whole genome shotgun (WGS) entry which is preliminary data.</text>
</comment>
<keyword evidence="5" id="KW-0274">FAD</keyword>
<dbReference type="EMBL" id="JBHUIR010000016">
    <property type="protein sequence ID" value="MFD2258910.1"/>
    <property type="molecule type" value="Genomic_DNA"/>
</dbReference>
<dbReference type="SUPFAM" id="SSF63380">
    <property type="entry name" value="Riboflavin synthase domain-like"/>
    <property type="match status" value="1"/>
</dbReference>
<evidence type="ECO:0000313" key="12">
    <source>
        <dbReference type="Proteomes" id="UP001597373"/>
    </source>
</evidence>
<dbReference type="Proteomes" id="UP001597373">
    <property type="component" value="Unassembled WGS sequence"/>
</dbReference>
<evidence type="ECO:0000256" key="4">
    <source>
        <dbReference type="ARBA" id="ARBA00022723"/>
    </source>
</evidence>
<comment type="cofactor">
    <cofactor evidence="1">
        <name>FAD</name>
        <dbReference type="ChEBI" id="CHEBI:57692"/>
    </cofactor>
</comment>
<name>A0ABW5DHS3_9HYPH</name>
<evidence type="ECO:0000256" key="1">
    <source>
        <dbReference type="ARBA" id="ARBA00001974"/>
    </source>
</evidence>
<evidence type="ECO:0000256" key="8">
    <source>
        <dbReference type="ARBA" id="ARBA00023014"/>
    </source>
</evidence>
<reference evidence="12" key="1">
    <citation type="journal article" date="2019" name="Int. J. Syst. Evol. Microbiol.">
        <title>The Global Catalogue of Microorganisms (GCM) 10K type strain sequencing project: providing services to taxonomists for standard genome sequencing and annotation.</title>
        <authorList>
            <consortium name="The Broad Institute Genomics Platform"/>
            <consortium name="The Broad Institute Genome Sequencing Center for Infectious Disease"/>
            <person name="Wu L."/>
            <person name="Ma J."/>
        </authorList>
    </citation>
    <scope>NUCLEOTIDE SEQUENCE [LARGE SCALE GENOMIC DNA]</scope>
    <source>
        <strain evidence="12">KCTC 23707</strain>
    </source>
</reference>
<proteinExistence type="predicted"/>
<dbReference type="InterPro" id="IPR039261">
    <property type="entry name" value="FNR_nucleotide-bd"/>
</dbReference>
<dbReference type="PROSITE" id="PS51384">
    <property type="entry name" value="FAD_FR"/>
    <property type="match status" value="1"/>
</dbReference>
<keyword evidence="8" id="KW-0411">Iron-sulfur</keyword>
<evidence type="ECO:0000256" key="9">
    <source>
        <dbReference type="SAM" id="Phobius"/>
    </source>
</evidence>
<evidence type="ECO:0000259" key="10">
    <source>
        <dbReference type="PROSITE" id="PS51384"/>
    </source>
</evidence>
<keyword evidence="7" id="KW-0408">Iron</keyword>
<evidence type="ECO:0000256" key="5">
    <source>
        <dbReference type="ARBA" id="ARBA00022827"/>
    </source>
</evidence>
<evidence type="ECO:0000313" key="11">
    <source>
        <dbReference type="EMBL" id="MFD2258910.1"/>
    </source>
</evidence>
<evidence type="ECO:0000256" key="3">
    <source>
        <dbReference type="ARBA" id="ARBA00022714"/>
    </source>
</evidence>
<keyword evidence="12" id="KW-1185">Reference proteome</keyword>
<keyword evidence="9" id="KW-0472">Membrane</keyword>
<protein>
    <submittedName>
        <fullName evidence="11">Ferredoxin reductase family protein</fullName>
    </submittedName>
</protein>
<evidence type="ECO:0000256" key="7">
    <source>
        <dbReference type="ARBA" id="ARBA00023004"/>
    </source>
</evidence>
<sequence>MEQFLRSMRGTAEGLGEWAFYAFVLLVIVALVRIIPYRIFHKTHRVIAAIYLVLIFHTVVLYKFSAWATPLGLVMALLLAAGTVAAIMSLFGLIGASRKAEGRISRLHYYPSLRVLEGDVDIPQGWPGHKAGQFAFVSGEAANEAHPFTIASDWHPEEHKLTFITKELGDFTSTLRDRLAVGQRVTVEGPYGCFTFEDDRPAQIWVGGGIGMTPFIAAMRQIARAREQDPQKNWHKDVFLFYATGTWCDEAIGKIEALARSAGIRLHVHYDKRDGLLTGERIREKVPGWRDASIWFCGPVGFGKALRQDFARYGFDVRKRFHQELFEMR</sequence>
<dbReference type="InterPro" id="IPR017938">
    <property type="entry name" value="Riboflavin_synthase-like_b-brl"/>
</dbReference>
<feature type="domain" description="FAD-binding FR-type" evidence="10">
    <location>
        <begin position="97"/>
        <end position="197"/>
    </location>
</feature>
<dbReference type="PANTHER" id="PTHR47354">
    <property type="entry name" value="NADH OXIDOREDUCTASE HCR"/>
    <property type="match status" value="1"/>
</dbReference>
<keyword evidence="4" id="KW-0479">Metal-binding</keyword>
<feature type="transmembrane region" description="Helical" evidence="9">
    <location>
        <begin position="71"/>
        <end position="96"/>
    </location>
</feature>
<gene>
    <name evidence="11" type="ORF">ACFSMZ_03935</name>
</gene>
<dbReference type="InterPro" id="IPR013112">
    <property type="entry name" value="FAD-bd_8"/>
</dbReference>
<keyword evidence="3" id="KW-0001">2Fe-2S</keyword>
<dbReference type="InterPro" id="IPR050415">
    <property type="entry name" value="MRET"/>
</dbReference>
<dbReference type="Gene3D" id="3.40.50.80">
    <property type="entry name" value="Nucleotide-binding domain of ferredoxin-NADP reductase (FNR) module"/>
    <property type="match status" value="1"/>
</dbReference>
<dbReference type="RefSeq" id="WP_345099631.1">
    <property type="nucleotide sequence ID" value="NZ_BAABGS010000067.1"/>
</dbReference>
<evidence type="ECO:0000256" key="2">
    <source>
        <dbReference type="ARBA" id="ARBA00022630"/>
    </source>
</evidence>
<keyword evidence="2" id="KW-0285">Flavoprotein</keyword>
<dbReference type="Pfam" id="PF08022">
    <property type="entry name" value="FAD_binding_8"/>
    <property type="match status" value="1"/>
</dbReference>
<keyword evidence="6" id="KW-0560">Oxidoreductase</keyword>
<accession>A0ABW5DHS3</accession>
<evidence type="ECO:0000256" key="6">
    <source>
        <dbReference type="ARBA" id="ARBA00023002"/>
    </source>
</evidence>
<keyword evidence="9" id="KW-1133">Transmembrane helix</keyword>